<dbReference type="EMBL" id="CAXAMN010002880">
    <property type="protein sequence ID" value="CAK9001716.1"/>
    <property type="molecule type" value="Genomic_DNA"/>
</dbReference>
<dbReference type="PROSITE" id="PS50005">
    <property type="entry name" value="TPR"/>
    <property type="match status" value="1"/>
</dbReference>
<evidence type="ECO:0000256" key="1">
    <source>
        <dbReference type="ARBA" id="ARBA00005771"/>
    </source>
</evidence>
<dbReference type="Gene3D" id="3.40.50.300">
    <property type="entry name" value="P-loop containing nucleotide triphosphate hydrolases"/>
    <property type="match status" value="1"/>
</dbReference>
<keyword evidence="7" id="KW-1185">Reference proteome</keyword>
<dbReference type="InterPro" id="IPR027417">
    <property type="entry name" value="P-loop_NTPase"/>
</dbReference>
<evidence type="ECO:0000313" key="6">
    <source>
        <dbReference type="EMBL" id="CAK9001716.1"/>
    </source>
</evidence>
<feature type="region of interest" description="Disordered" evidence="4">
    <location>
        <begin position="470"/>
        <end position="507"/>
    </location>
</feature>
<evidence type="ECO:0000259" key="5">
    <source>
        <dbReference type="Pfam" id="PF00685"/>
    </source>
</evidence>
<keyword evidence="2" id="KW-0808">Transferase</keyword>
<organism evidence="6 7">
    <name type="scientific">Durusdinium trenchii</name>
    <dbReference type="NCBI Taxonomy" id="1381693"/>
    <lineage>
        <taxon>Eukaryota</taxon>
        <taxon>Sar</taxon>
        <taxon>Alveolata</taxon>
        <taxon>Dinophyceae</taxon>
        <taxon>Suessiales</taxon>
        <taxon>Symbiodiniaceae</taxon>
        <taxon>Durusdinium</taxon>
    </lineage>
</organism>
<dbReference type="SUPFAM" id="SSF52540">
    <property type="entry name" value="P-loop containing nucleoside triphosphate hydrolases"/>
    <property type="match status" value="1"/>
</dbReference>
<feature type="repeat" description="TPR" evidence="3">
    <location>
        <begin position="171"/>
        <end position="204"/>
    </location>
</feature>
<dbReference type="InterPro" id="IPR011990">
    <property type="entry name" value="TPR-like_helical_dom_sf"/>
</dbReference>
<gene>
    <name evidence="6" type="ORF">CCMP2556_LOCUS6574</name>
</gene>
<dbReference type="InterPro" id="IPR019734">
    <property type="entry name" value="TPR_rpt"/>
</dbReference>
<dbReference type="InterPro" id="IPR000863">
    <property type="entry name" value="Sulfotransferase_dom"/>
</dbReference>
<sequence>MRDIASAADLPFGSPLPPSHGDVMWLGEDAATQQQTPPAPEAVAPKAEAVAACGRSLAGANAWQCQASCRRKCAVRRAPAASGRREDLPSVAQLEQSVNLACTCLRDGARARAWEISQEALQKLLRRRSRGRHLHHSLEYALRVNLSCATEEVAERELHLREAIGLEPLRVEARFHLAALLAEEKKLAEALQLLRQALEIAPEEVNCLALTCRCLEGLHRHAEALTVATQLCRVDPASTFLALREVFRSQPDDVFVVTFSRCGTTWMVQIAVCCLFGAAANYEDHALFLEGSIASSAAYVQHMEAWSDKPRPRLFKSHVPAEMHPGLAHGEEEILQEHGKVIYVVRNPKDALISLRHHHANNPAIGWTGSWDEWVRQWIAGDRSQEYGGSYFEHVKGWWTLAQRHPQRIRIFYFEEMKANLRQSVAEVAEFLQTSLGSTQVDEVCKACRFESMRGRHQVSEDIRSRVNPEHFRAGRVGGGSPERGSSGPWDSAESDPNGREDPWGGGDWLGTMPIWRRHTGVGFGGRSVFDWGWRRLVLVNN</sequence>
<evidence type="ECO:0000256" key="4">
    <source>
        <dbReference type="SAM" id="MobiDB-lite"/>
    </source>
</evidence>
<evidence type="ECO:0000256" key="3">
    <source>
        <dbReference type="PROSITE-ProRule" id="PRU00339"/>
    </source>
</evidence>
<accession>A0ABP0IGI9</accession>
<feature type="domain" description="Sulfotransferase" evidence="5">
    <location>
        <begin position="251"/>
        <end position="464"/>
    </location>
</feature>
<dbReference type="PANTHER" id="PTHR11783">
    <property type="entry name" value="SULFOTRANSFERASE SULT"/>
    <property type="match status" value="1"/>
</dbReference>
<comment type="caution">
    <text evidence="6">The sequence shown here is derived from an EMBL/GenBank/DDBJ whole genome shotgun (WGS) entry which is preliminary data.</text>
</comment>
<keyword evidence="3" id="KW-0802">TPR repeat</keyword>
<dbReference type="Gene3D" id="1.25.40.10">
    <property type="entry name" value="Tetratricopeptide repeat domain"/>
    <property type="match status" value="1"/>
</dbReference>
<evidence type="ECO:0000313" key="7">
    <source>
        <dbReference type="Proteomes" id="UP001642484"/>
    </source>
</evidence>
<feature type="region of interest" description="Disordered" evidence="4">
    <location>
        <begin position="1"/>
        <end position="24"/>
    </location>
</feature>
<comment type="similarity">
    <text evidence="1">Belongs to the sulfotransferase 1 family.</text>
</comment>
<dbReference type="SUPFAM" id="SSF48452">
    <property type="entry name" value="TPR-like"/>
    <property type="match status" value="1"/>
</dbReference>
<dbReference type="Pfam" id="PF00685">
    <property type="entry name" value="Sulfotransfer_1"/>
    <property type="match status" value="1"/>
</dbReference>
<proteinExistence type="inferred from homology"/>
<dbReference type="Proteomes" id="UP001642484">
    <property type="component" value="Unassembled WGS sequence"/>
</dbReference>
<evidence type="ECO:0000256" key="2">
    <source>
        <dbReference type="ARBA" id="ARBA00022679"/>
    </source>
</evidence>
<dbReference type="SMART" id="SM00028">
    <property type="entry name" value="TPR"/>
    <property type="match status" value="1"/>
</dbReference>
<protein>
    <recommendedName>
        <fullName evidence="5">Sulfotransferase domain-containing protein</fullName>
    </recommendedName>
</protein>
<reference evidence="6 7" key="1">
    <citation type="submission" date="2024-02" db="EMBL/GenBank/DDBJ databases">
        <authorList>
            <person name="Chen Y."/>
            <person name="Shah S."/>
            <person name="Dougan E. K."/>
            <person name="Thang M."/>
            <person name="Chan C."/>
        </authorList>
    </citation>
    <scope>NUCLEOTIDE SEQUENCE [LARGE SCALE GENOMIC DNA]</scope>
</reference>
<name>A0ABP0IGI9_9DINO</name>